<protein>
    <submittedName>
        <fullName evidence="2">Uncharacterized protein</fullName>
    </submittedName>
</protein>
<reference evidence="2 3" key="1">
    <citation type="submission" date="2018-02" db="EMBL/GenBank/DDBJ databases">
        <title>The genomes of Aspergillus section Nigri reveals drivers in fungal speciation.</title>
        <authorList>
            <consortium name="DOE Joint Genome Institute"/>
            <person name="Vesth T.C."/>
            <person name="Nybo J."/>
            <person name="Theobald S."/>
            <person name="Brandl J."/>
            <person name="Frisvad J.C."/>
            <person name="Nielsen K.F."/>
            <person name="Lyhne E.K."/>
            <person name="Kogle M.E."/>
            <person name="Kuo A."/>
            <person name="Riley R."/>
            <person name="Clum A."/>
            <person name="Nolan M."/>
            <person name="Lipzen A."/>
            <person name="Salamov A."/>
            <person name="Henrissat B."/>
            <person name="Wiebenga A."/>
            <person name="De vries R.P."/>
            <person name="Grigoriev I.V."/>
            <person name="Mortensen U.H."/>
            <person name="Andersen M.R."/>
            <person name="Baker S.E."/>
        </authorList>
    </citation>
    <scope>NUCLEOTIDE SEQUENCE [LARGE SCALE GENOMIC DNA]</scope>
    <source>
        <strain evidence="2 3">CBS 707.79</strain>
    </source>
</reference>
<feature type="region of interest" description="Disordered" evidence="1">
    <location>
        <begin position="60"/>
        <end position="97"/>
    </location>
</feature>
<accession>A0A319CZT8</accession>
<proteinExistence type="predicted"/>
<evidence type="ECO:0000256" key="1">
    <source>
        <dbReference type="SAM" id="MobiDB-lite"/>
    </source>
</evidence>
<evidence type="ECO:0000313" key="2">
    <source>
        <dbReference type="EMBL" id="PYH90259.1"/>
    </source>
</evidence>
<organism evidence="2 3">
    <name type="scientific">Aspergillus ellipticus CBS 707.79</name>
    <dbReference type="NCBI Taxonomy" id="1448320"/>
    <lineage>
        <taxon>Eukaryota</taxon>
        <taxon>Fungi</taxon>
        <taxon>Dikarya</taxon>
        <taxon>Ascomycota</taxon>
        <taxon>Pezizomycotina</taxon>
        <taxon>Eurotiomycetes</taxon>
        <taxon>Eurotiomycetidae</taxon>
        <taxon>Eurotiales</taxon>
        <taxon>Aspergillaceae</taxon>
        <taxon>Aspergillus</taxon>
        <taxon>Aspergillus subgen. Circumdati</taxon>
    </lineage>
</organism>
<name>A0A319CZT8_9EURO</name>
<dbReference type="VEuPathDB" id="FungiDB:BO71DRAFT_434024"/>
<sequence>MAPKNRVRTSKDRRKARKKEFLLIKLQGWAAEAMGAAMGADYTTTAMPRPLLVLRFRGSPGWTRRGAPSSSRALLPFRPRHTQPRNPPPQCPSGAFHLSHWSDTEATAGSLCQSRAALTASVAVSRCSVSQPRFESDPAARSPHTRESRAGGPCHFNE</sequence>
<feature type="region of interest" description="Disordered" evidence="1">
    <location>
        <begin position="129"/>
        <end position="158"/>
    </location>
</feature>
<evidence type="ECO:0000313" key="3">
    <source>
        <dbReference type="Proteomes" id="UP000247810"/>
    </source>
</evidence>
<gene>
    <name evidence="2" type="ORF">BO71DRAFT_434024</name>
</gene>
<dbReference type="EMBL" id="KZ825990">
    <property type="protein sequence ID" value="PYH90259.1"/>
    <property type="molecule type" value="Genomic_DNA"/>
</dbReference>
<keyword evidence="3" id="KW-1185">Reference proteome</keyword>
<feature type="compositionally biased region" description="Basic and acidic residues" evidence="1">
    <location>
        <begin position="134"/>
        <end position="149"/>
    </location>
</feature>
<dbReference type="AlphaFoldDB" id="A0A319CZT8"/>
<dbReference type="Proteomes" id="UP000247810">
    <property type="component" value="Unassembled WGS sequence"/>
</dbReference>